<proteinExistence type="inferred from homology"/>
<dbReference type="PANTHER" id="PTHR43133">
    <property type="entry name" value="RNA POLYMERASE ECF-TYPE SIGMA FACTO"/>
    <property type="match status" value="1"/>
</dbReference>
<dbReference type="SUPFAM" id="SSF88659">
    <property type="entry name" value="Sigma3 and sigma4 domains of RNA polymerase sigma factors"/>
    <property type="match status" value="1"/>
</dbReference>
<evidence type="ECO:0000256" key="3">
    <source>
        <dbReference type="ARBA" id="ARBA00023082"/>
    </source>
</evidence>
<evidence type="ECO:0000256" key="1">
    <source>
        <dbReference type="ARBA" id="ARBA00010641"/>
    </source>
</evidence>
<dbReference type="GO" id="GO:0003677">
    <property type="term" value="F:DNA binding"/>
    <property type="evidence" value="ECO:0007669"/>
    <property type="project" value="UniProtKB-KW"/>
</dbReference>
<dbReference type="InterPro" id="IPR039425">
    <property type="entry name" value="RNA_pol_sigma-70-like"/>
</dbReference>
<accession>A0A846MS12</accession>
<protein>
    <submittedName>
        <fullName evidence="7">RNA polymerase sigma factor (Sigma-70 family)</fullName>
    </submittedName>
</protein>
<name>A0A846MS12_9BACT</name>
<dbReference type="InterPro" id="IPR036388">
    <property type="entry name" value="WH-like_DNA-bd_sf"/>
</dbReference>
<gene>
    <name evidence="7" type="ORF">FHS56_001889</name>
</gene>
<evidence type="ECO:0000256" key="5">
    <source>
        <dbReference type="ARBA" id="ARBA00023163"/>
    </source>
</evidence>
<dbReference type="RefSeq" id="WP_166919980.1">
    <property type="nucleotide sequence ID" value="NZ_JAASRN010000002.1"/>
</dbReference>
<reference evidence="7 8" key="1">
    <citation type="submission" date="2020-03" db="EMBL/GenBank/DDBJ databases">
        <title>Genomic Encyclopedia of Type Strains, Phase IV (KMG-IV): sequencing the most valuable type-strain genomes for metagenomic binning, comparative biology and taxonomic classification.</title>
        <authorList>
            <person name="Goeker M."/>
        </authorList>
    </citation>
    <scope>NUCLEOTIDE SEQUENCE [LARGE SCALE GENOMIC DNA]</scope>
    <source>
        <strain evidence="7 8">DSM 5718</strain>
    </source>
</reference>
<evidence type="ECO:0000256" key="4">
    <source>
        <dbReference type="ARBA" id="ARBA00023125"/>
    </source>
</evidence>
<keyword evidence="5" id="KW-0804">Transcription</keyword>
<dbReference type="GO" id="GO:0006352">
    <property type="term" value="P:DNA-templated transcription initiation"/>
    <property type="evidence" value="ECO:0007669"/>
    <property type="project" value="InterPro"/>
</dbReference>
<feature type="domain" description="RNA polymerase sigma-70 region 2" evidence="6">
    <location>
        <begin position="26"/>
        <end position="95"/>
    </location>
</feature>
<sequence length="189" mass="22389">MPIQFSTDEQLLEGIRKGDTSAILQLYKTSYHSVEHFILQNSGSEADAQDIFQEALVVLCEKVSNPHFMLTASLNTYLYSICRRMWLKHLRDTKRHLDVEDFREFIPMDEDSEDWETMELQQQAMHRAMEELGSPCKELLKAYYFEHRSMQEIADAFGYTNANNAKTQKYKCLQRLKRYFFKESHTHKT</sequence>
<keyword evidence="4" id="KW-0238">DNA-binding</keyword>
<dbReference type="PANTHER" id="PTHR43133:SF8">
    <property type="entry name" value="RNA POLYMERASE SIGMA FACTOR HI_1459-RELATED"/>
    <property type="match status" value="1"/>
</dbReference>
<keyword evidence="8" id="KW-1185">Reference proteome</keyword>
<dbReference type="Pfam" id="PF04542">
    <property type="entry name" value="Sigma70_r2"/>
    <property type="match status" value="1"/>
</dbReference>
<dbReference type="NCBIfam" id="TIGR02937">
    <property type="entry name" value="sigma70-ECF"/>
    <property type="match status" value="1"/>
</dbReference>
<dbReference type="InterPro" id="IPR007627">
    <property type="entry name" value="RNA_pol_sigma70_r2"/>
</dbReference>
<dbReference type="InterPro" id="IPR014284">
    <property type="entry name" value="RNA_pol_sigma-70_dom"/>
</dbReference>
<keyword evidence="2" id="KW-0805">Transcription regulation</keyword>
<evidence type="ECO:0000259" key="6">
    <source>
        <dbReference type="Pfam" id="PF04542"/>
    </source>
</evidence>
<dbReference type="Proteomes" id="UP000537126">
    <property type="component" value="Unassembled WGS sequence"/>
</dbReference>
<dbReference type="SUPFAM" id="SSF88946">
    <property type="entry name" value="Sigma2 domain of RNA polymerase sigma factors"/>
    <property type="match status" value="1"/>
</dbReference>
<evidence type="ECO:0000313" key="7">
    <source>
        <dbReference type="EMBL" id="NIK74376.1"/>
    </source>
</evidence>
<dbReference type="Gene3D" id="1.10.1740.10">
    <property type="match status" value="1"/>
</dbReference>
<comment type="similarity">
    <text evidence="1">Belongs to the sigma-70 factor family. ECF subfamily.</text>
</comment>
<dbReference type="InterPro" id="IPR013324">
    <property type="entry name" value="RNA_pol_sigma_r3/r4-like"/>
</dbReference>
<organism evidence="7 8">
    <name type="scientific">Thermonema lapsum</name>
    <dbReference type="NCBI Taxonomy" id="28195"/>
    <lineage>
        <taxon>Bacteria</taxon>
        <taxon>Pseudomonadati</taxon>
        <taxon>Bacteroidota</taxon>
        <taxon>Cytophagia</taxon>
        <taxon>Cytophagales</taxon>
        <taxon>Thermonemataceae</taxon>
        <taxon>Thermonema</taxon>
    </lineage>
</organism>
<evidence type="ECO:0000313" key="8">
    <source>
        <dbReference type="Proteomes" id="UP000537126"/>
    </source>
</evidence>
<comment type="caution">
    <text evidence="7">The sequence shown here is derived from an EMBL/GenBank/DDBJ whole genome shotgun (WGS) entry which is preliminary data.</text>
</comment>
<dbReference type="Gene3D" id="1.10.10.10">
    <property type="entry name" value="Winged helix-like DNA-binding domain superfamily/Winged helix DNA-binding domain"/>
    <property type="match status" value="1"/>
</dbReference>
<dbReference type="InterPro" id="IPR013325">
    <property type="entry name" value="RNA_pol_sigma_r2"/>
</dbReference>
<dbReference type="GO" id="GO:0016987">
    <property type="term" value="F:sigma factor activity"/>
    <property type="evidence" value="ECO:0007669"/>
    <property type="project" value="UniProtKB-KW"/>
</dbReference>
<dbReference type="AlphaFoldDB" id="A0A846MS12"/>
<evidence type="ECO:0000256" key="2">
    <source>
        <dbReference type="ARBA" id="ARBA00023015"/>
    </source>
</evidence>
<dbReference type="EMBL" id="JAASRN010000002">
    <property type="protein sequence ID" value="NIK74376.1"/>
    <property type="molecule type" value="Genomic_DNA"/>
</dbReference>
<keyword evidence="3" id="KW-0731">Sigma factor</keyword>